<keyword evidence="1" id="KW-0677">Repeat</keyword>
<dbReference type="PROSITE" id="PS51125">
    <property type="entry name" value="NHL"/>
    <property type="match status" value="2"/>
</dbReference>
<dbReference type="Pfam" id="PF01436">
    <property type="entry name" value="NHL"/>
    <property type="match status" value="2"/>
</dbReference>
<evidence type="ECO:0000313" key="4">
    <source>
        <dbReference type="Proteomes" id="UP000230956"/>
    </source>
</evidence>
<proteinExistence type="predicted"/>
<evidence type="ECO:0008006" key="5">
    <source>
        <dbReference type="Google" id="ProtNLM"/>
    </source>
</evidence>
<accession>A0A2M7T558</accession>
<dbReference type="Proteomes" id="UP000230956">
    <property type="component" value="Unassembled WGS sequence"/>
</dbReference>
<dbReference type="PANTHER" id="PTHR24104:SF25">
    <property type="entry name" value="PROTEIN LIN-41"/>
    <property type="match status" value="1"/>
</dbReference>
<dbReference type="EMBL" id="PFNG01000252">
    <property type="protein sequence ID" value="PIZ35138.1"/>
    <property type="molecule type" value="Genomic_DNA"/>
</dbReference>
<dbReference type="SUPFAM" id="SSF63829">
    <property type="entry name" value="Calcium-dependent phosphotriesterase"/>
    <property type="match status" value="1"/>
</dbReference>
<dbReference type="InterPro" id="IPR050952">
    <property type="entry name" value="TRIM-NHL_E3_ligases"/>
</dbReference>
<evidence type="ECO:0000256" key="1">
    <source>
        <dbReference type="ARBA" id="ARBA00022737"/>
    </source>
</evidence>
<dbReference type="GO" id="GO:0008270">
    <property type="term" value="F:zinc ion binding"/>
    <property type="evidence" value="ECO:0007669"/>
    <property type="project" value="UniProtKB-KW"/>
</dbReference>
<dbReference type="GO" id="GO:0061630">
    <property type="term" value="F:ubiquitin protein ligase activity"/>
    <property type="evidence" value="ECO:0007669"/>
    <property type="project" value="TreeGrafter"/>
</dbReference>
<dbReference type="GO" id="GO:0000209">
    <property type="term" value="P:protein polyubiquitination"/>
    <property type="evidence" value="ECO:0007669"/>
    <property type="project" value="TreeGrafter"/>
</dbReference>
<dbReference type="InterPro" id="IPR001258">
    <property type="entry name" value="NHL_repeat"/>
</dbReference>
<protein>
    <recommendedName>
        <fullName evidence="5">6-bladed beta-propeller</fullName>
    </recommendedName>
</protein>
<dbReference type="PANTHER" id="PTHR24104">
    <property type="entry name" value="E3 UBIQUITIN-PROTEIN LIGASE NHLRC1-RELATED"/>
    <property type="match status" value="1"/>
</dbReference>
<reference evidence="4" key="1">
    <citation type="submission" date="2017-09" db="EMBL/GenBank/DDBJ databases">
        <title>Depth-based differentiation of microbial function through sediment-hosted aquifers and enrichment of novel symbionts in the deep terrestrial subsurface.</title>
        <authorList>
            <person name="Probst A.J."/>
            <person name="Ladd B."/>
            <person name="Jarett J.K."/>
            <person name="Geller-Mcgrath D.E."/>
            <person name="Sieber C.M.K."/>
            <person name="Emerson J.B."/>
            <person name="Anantharaman K."/>
            <person name="Thomas B.C."/>
            <person name="Malmstrom R."/>
            <person name="Stieglmeier M."/>
            <person name="Klingl A."/>
            <person name="Woyke T."/>
            <person name="Ryan C.M."/>
            <person name="Banfield J.F."/>
        </authorList>
    </citation>
    <scope>NUCLEOTIDE SEQUENCE [LARGE SCALE GENOMIC DNA]</scope>
</reference>
<feature type="repeat" description="NHL" evidence="2">
    <location>
        <begin position="92"/>
        <end position="136"/>
    </location>
</feature>
<dbReference type="AlphaFoldDB" id="A0A2M7T558"/>
<gene>
    <name evidence="3" type="ORF">COY37_10900</name>
</gene>
<evidence type="ECO:0000256" key="2">
    <source>
        <dbReference type="PROSITE-ProRule" id="PRU00504"/>
    </source>
</evidence>
<dbReference type="InterPro" id="IPR011042">
    <property type="entry name" value="6-blade_b-propeller_TolB-like"/>
</dbReference>
<comment type="caution">
    <text evidence="3">The sequence shown here is derived from an EMBL/GenBank/DDBJ whole genome shotgun (WGS) entry which is preliminary data.</text>
</comment>
<evidence type="ECO:0000313" key="3">
    <source>
        <dbReference type="EMBL" id="PIZ35138.1"/>
    </source>
</evidence>
<dbReference type="Gene3D" id="2.120.10.30">
    <property type="entry name" value="TolB, C-terminal domain"/>
    <property type="match status" value="2"/>
</dbReference>
<dbReference type="GO" id="GO:0043161">
    <property type="term" value="P:proteasome-mediated ubiquitin-dependent protein catabolic process"/>
    <property type="evidence" value="ECO:0007669"/>
    <property type="project" value="TreeGrafter"/>
</dbReference>
<sequence>MVRTKTLIILVAILLLTMAALAYFYFYVLNNPNDQVENQGMTHLFSIYGWGDKPDELMKRPTGVAADDKGNIYVTLPSRGKVAEFDNNGNFIRSFGSQGMAPGSLRGPIGVAVDSQRGRVYVADRERFRLVIFNLQGKYISETTIMSPVTPAVGKDRIYLSTFGPIAILSLDGKILNSWGSRSRALGGFDYPHGVVVDNRGNIYVSDTNNTRLVALNKKGDVLWTRGRPPAAVLDPKKGLNLPAGLAMDEKERIYVVDAFDFAIKVFNTRGNQVAQFGGSAGNLEGQFNMPDGIAYMGNKVFAIADKFNDRVQVVRLTIPGEEGPFDNFPWWLLLLIPLLMALLRRKKFIANEDFMELVVQDQKLRLLTQVAKRVHVSQQVFDRFADYEEDALKFADIAIVRQYKQEEIRELVEKHDVTENTAAFLALAKKKLAEKILLGRLTLAFEDEKVREVLEGNGKKPPKTINYQEFLDKYEVEEEEAAPQAT</sequence>
<feature type="repeat" description="NHL" evidence="2">
    <location>
        <begin position="180"/>
        <end position="219"/>
    </location>
</feature>
<dbReference type="RefSeq" id="WP_286679129.1">
    <property type="nucleotide sequence ID" value="NZ_MNXI01000131.1"/>
</dbReference>
<organism evidence="3 4">
    <name type="scientific">Candidatus Aquicultor secundus</name>
    <dbReference type="NCBI Taxonomy" id="1973895"/>
    <lineage>
        <taxon>Bacteria</taxon>
        <taxon>Bacillati</taxon>
        <taxon>Actinomycetota</taxon>
        <taxon>Candidatus Aquicultoria</taxon>
        <taxon>Candidatus Aquicultorales</taxon>
        <taxon>Candidatus Aquicultoraceae</taxon>
        <taxon>Candidatus Aquicultor</taxon>
    </lineage>
</organism>
<name>A0A2M7T558_9ACTN</name>